<dbReference type="InterPro" id="IPR009003">
    <property type="entry name" value="Peptidase_S1_PA"/>
</dbReference>
<dbReference type="EMBL" id="POAF01000001">
    <property type="protein sequence ID" value="RBM03924.1"/>
    <property type="molecule type" value="Genomic_DNA"/>
</dbReference>
<comment type="caution">
    <text evidence="2">The sequence shown here is derived from an EMBL/GenBank/DDBJ whole genome shotgun (WGS) entry which is preliminary data.</text>
</comment>
<reference evidence="2 3" key="1">
    <citation type="submission" date="2018-01" db="EMBL/GenBank/DDBJ databases">
        <title>Glutamicibacter soli strain NHPC-3 Whole genome sequence and assembly.</title>
        <authorList>
            <person name="Choudhury P."/>
            <person name="Gupta D."/>
            <person name="Sengupta K."/>
            <person name="Jawed A."/>
            <person name="Sultana N."/>
            <person name="Saha P."/>
        </authorList>
    </citation>
    <scope>NUCLEOTIDE SEQUENCE [LARGE SCALE GENOMIC DNA]</scope>
    <source>
        <strain evidence="2 3">NHPC-3</strain>
    </source>
</reference>
<gene>
    <name evidence="2" type="ORF">C1H84_01045</name>
</gene>
<dbReference type="SUPFAM" id="SSF50494">
    <property type="entry name" value="Trypsin-like serine proteases"/>
    <property type="match status" value="1"/>
</dbReference>
<dbReference type="PROSITE" id="PS51257">
    <property type="entry name" value="PROKAR_LIPOPROTEIN"/>
    <property type="match status" value="1"/>
</dbReference>
<dbReference type="PANTHER" id="PTHR43019:SF23">
    <property type="entry name" value="PROTEASE DO-LIKE 5, CHLOROPLASTIC"/>
    <property type="match status" value="1"/>
</dbReference>
<proteinExistence type="predicted"/>
<keyword evidence="3" id="KW-1185">Reference proteome</keyword>
<dbReference type="AlphaFoldDB" id="A0A365YPN8"/>
<dbReference type="GO" id="GO:0004252">
    <property type="term" value="F:serine-type endopeptidase activity"/>
    <property type="evidence" value="ECO:0007669"/>
    <property type="project" value="InterPro"/>
</dbReference>
<evidence type="ECO:0000313" key="2">
    <source>
        <dbReference type="EMBL" id="RBM03924.1"/>
    </source>
</evidence>
<dbReference type="PANTHER" id="PTHR43019">
    <property type="entry name" value="SERINE ENDOPROTEASE DEGS"/>
    <property type="match status" value="1"/>
</dbReference>
<dbReference type="InterPro" id="IPR043504">
    <property type="entry name" value="Peptidase_S1_PA_chymotrypsin"/>
</dbReference>
<feature type="region of interest" description="Disordered" evidence="1">
    <location>
        <begin position="33"/>
        <end position="78"/>
    </location>
</feature>
<feature type="compositionally biased region" description="Pro residues" evidence="1">
    <location>
        <begin position="51"/>
        <end position="61"/>
    </location>
</feature>
<protein>
    <recommendedName>
        <fullName evidence="4">Trypsin-like serine protease</fullName>
    </recommendedName>
</protein>
<name>A0A365YPN8_9MICC</name>
<organism evidence="2 3">
    <name type="scientific">Glutamicibacter soli</name>
    <dbReference type="NCBI Taxonomy" id="453836"/>
    <lineage>
        <taxon>Bacteria</taxon>
        <taxon>Bacillati</taxon>
        <taxon>Actinomycetota</taxon>
        <taxon>Actinomycetes</taxon>
        <taxon>Micrococcales</taxon>
        <taxon>Micrococcaceae</taxon>
        <taxon>Glutamicibacter</taxon>
    </lineage>
</organism>
<dbReference type="GO" id="GO:0006508">
    <property type="term" value="P:proteolysis"/>
    <property type="evidence" value="ECO:0007669"/>
    <property type="project" value="InterPro"/>
</dbReference>
<accession>A0A365YPN8</accession>
<dbReference type="PRINTS" id="PR00834">
    <property type="entry name" value="PROTEASES2C"/>
</dbReference>
<evidence type="ECO:0000256" key="1">
    <source>
        <dbReference type="SAM" id="MobiDB-lite"/>
    </source>
</evidence>
<dbReference type="Gene3D" id="2.40.10.10">
    <property type="entry name" value="Trypsin-like serine proteases"/>
    <property type="match status" value="2"/>
</dbReference>
<dbReference type="Proteomes" id="UP000252167">
    <property type="component" value="Unassembled WGS sequence"/>
</dbReference>
<evidence type="ECO:0008006" key="4">
    <source>
        <dbReference type="Google" id="ProtNLM"/>
    </source>
</evidence>
<dbReference type="InterPro" id="IPR001940">
    <property type="entry name" value="Peptidase_S1C"/>
</dbReference>
<dbReference type="Pfam" id="PF13365">
    <property type="entry name" value="Trypsin_2"/>
    <property type="match status" value="1"/>
</dbReference>
<sequence length="443" mass="46767">MSSIKDCGKKFGTAIAGASLMLALSGCVTINTPEAQPSAGATEPSSQSPTTRPPSNPPVVPHTPTATATPSQGWDSLTASSRSGIAHIGTGHCEEGMSTGTGFLVDDDLVVTAAHVVDQASSLQVRVDDALHGAMVVGADPIIDIALLKLAKDSDGHIFELSDDAPNIGTEVGVLGFPLSLEVEDAVKSNNDLSLTTGKISSVNQGTPWSEAEVESILKTDAAMNSGNSGGPVLDTKGNVVGMAIAVQREGRGVSVEGTGFAVTSQRINRAVKQWEDRADFMPLQSCAGSDAPTGFVLTPEVSSEHEQAIYVAELFGAFGQGINSGNYEASFELMTPEMQERMGSVQDWAAGLSTTVWAYVDVYDIEGKDTLSVGVELWTVQEAAYAPAGTEQVCSIWDNQYTLKSDEIGWMIDSVKLNREPIECTRDMLEDKLRDQAPEFFG</sequence>
<evidence type="ECO:0000313" key="3">
    <source>
        <dbReference type="Proteomes" id="UP000252167"/>
    </source>
</evidence>